<dbReference type="RefSeq" id="WP_015447720.1">
    <property type="nucleotide sequence ID" value="NC_020541.1"/>
</dbReference>
<dbReference type="Proteomes" id="UP000011859">
    <property type="component" value="Chromosome"/>
</dbReference>
<sequence>MRFIPTTTAKVESLKKQAKRIQRNGGGRHADLLNRVARTAGYEHWHHVTLCQRETEGVKEDRSLRSTIAKILTLEERGQVGIVGTGSETSTTQPFLLFSTGLGDAWLLDPIGHKACCLMWRGERRSPTIRDEPERLEILWEGHYELRGAFFEVDLDHPLIGHRAIGGYPIDGLREFLLPAQPAEESIGQVFGQDDAVPLTPDLIRQLEHEGWQAEQLTAAARQGALYSPTRNGILFPSMQEPKF</sequence>
<accession>M4NE12</accession>
<dbReference type="EMBL" id="CP003470">
    <property type="protein sequence ID" value="AGG88995.1"/>
    <property type="molecule type" value="Genomic_DNA"/>
</dbReference>
<dbReference type="HOGENOM" id="CLU_1330768_0_0_6"/>
<protein>
    <submittedName>
        <fullName evidence="1">Uncharacterized protein</fullName>
    </submittedName>
</protein>
<dbReference type="AlphaFoldDB" id="M4NE12"/>
<evidence type="ECO:0000313" key="2">
    <source>
        <dbReference type="Proteomes" id="UP000011859"/>
    </source>
</evidence>
<keyword evidence="2" id="KW-1185">Reference proteome</keyword>
<gene>
    <name evidence="1" type="ORF">R2APBS1_1871</name>
</gene>
<dbReference type="GeneID" id="72428600"/>
<name>M4NE12_9GAMM</name>
<evidence type="ECO:0000313" key="1">
    <source>
        <dbReference type="EMBL" id="AGG88995.1"/>
    </source>
</evidence>
<organism evidence="1 2">
    <name type="scientific">Rhodanobacter denitrificans</name>
    <dbReference type="NCBI Taxonomy" id="666685"/>
    <lineage>
        <taxon>Bacteria</taxon>
        <taxon>Pseudomonadati</taxon>
        <taxon>Pseudomonadota</taxon>
        <taxon>Gammaproteobacteria</taxon>
        <taxon>Lysobacterales</taxon>
        <taxon>Rhodanobacteraceae</taxon>
        <taxon>Rhodanobacter</taxon>
    </lineage>
</organism>
<reference evidence="1 2" key="1">
    <citation type="submission" date="2012-04" db="EMBL/GenBank/DDBJ databases">
        <title>Complete genome of Rhodanobacter sp. 2APBS1.</title>
        <authorList>
            <consortium name="US DOE Joint Genome Institute"/>
            <person name="Huntemann M."/>
            <person name="Wei C.-L."/>
            <person name="Han J."/>
            <person name="Detter J.C."/>
            <person name="Han C."/>
            <person name="Tapia R."/>
            <person name="Munk A.C.C."/>
            <person name="Chen A."/>
            <person name="Krypides N."/>
            <person name="Mavromatis K."/>
            <person name="Markowitz V."/>
            <person name="Szeto E."/>
            <person name="Ivanova N."/>
            <person name="Mikhailova N."/>
            <person name="Ovchinnikova G."/>
            <person name="Pagani I."/>
            <person name="Pati A."/>
            <person name="Goodwin L."/>
            <person name="Peters L."/>
            <person name="Pitluck S."/>
            <person name="Woyke T."/>
            <person name="Prakash O."/>
            <person name="Elkins J."/>
            <person name="Brown S."/>
            <person name="Palumbo A."/>
            <person name="Hemme C."/>
            <person name="Zhou J."/>
            <person name="Watson D."/>
            <person name="Jardine P."/>
            <person name="Kostka J."/>
            <person name="Green S."/>
        </authorList>
    </citation>
    <scope>NUCLEOTIDE SEQUENCE [LARGE SCALE GENOMIC DNA]</scope>
    <source>
        <strain evidence="1 2">2APBS1</strain>
    </source>
</reference>
<proteinExistence type="predicted"/>
<dbReference type="KEGG" id="rhd:R2APBS1_1871"/>
<dbReference type="eggNOG" id="ENOG50349FD">
    <property type="taxonomic scope" value="Bacteria"/>
</dbReference>